<comment type="function">
    <text evidence="1">Involved in the transposition of the insertion sequence IS3.</text>
</comment>
<dbReference type="PANTHER" id="PTHR46889">
    <property type="entry name" value="TRANSPOSASE INSF FOR INSERTION SEQUENCE IS3B-RELATED"/>
    <property type="match status" value="1"/>
</dbReference>
<accession>A0A1H6NQW6</accession>
<dbReference type="STRING" id="173990.SAMN05660691_04079"/>
<dbReference type="PANTHER" id="PTHR46889:SF6">
    <property type="entry name" value="TRANSPOSASE INSF FOR INSERTION SEQUENCE IS3B"/>
    <property type="match status" value="1"/>
</dbReference>
<dbReference type="Pfam" id="PF13276">
    <property type="entry name" value="HTH_21"/>
    <property type="match status" value="1"/>
</dbReference>
<dbReference type="InterPro" id="IPR012337">
    <property type="entry name" value="RNaseH-like_sf"/>
</dbReference>
<evidence type="ECO:0000256" key="2">
    <source>
        <dbReference type="ARBA" id="ARBA00043964"/>
    </source>
</evidence>
<dbReference type="AlphaFoldDB" id="A0A1H6NQW6"/>
<dbReference type="InterPro" id="IPR025948">
    <property type="entry name" value="HTH-like_dom"/>
</dbReference>
<dbReference type="EMBL" id="FNXF01000028">
    <property type="protein sequence ID" value="SEI13316.1"/>
    <property type="molecule type" value="Genomic_DNA"/>
</dbReference>
<proteinExistence type="inferred from homology"/>
<name>A0A1H6NQW6_9GAMM</name>
<comment type="similarity">
    <text evidence="2">Belongs to the transposase IS3/IS150/IS904 family.</text>
</comment>
<organism evidence="5 6">
    <name type="scientific">Rheinheimera pacifica</name>
    <dbReference type="NCBI Taxonomy" id="173990"/>
    <lineage>
        <taxon>Bacteria</taxon>
        <taxon>Pseudomonadati</taxon>
        <taxon>Pseudomonadota</taxon>
        <taxon>Gammaproteobacteria</taxon>
        <taxon>Chromatiales</taxon>
        <taxon>Chromatiaceae</taxon>
        <taxon>Rheinheimera</taxon>
    </lineage>
</organism>
<sequence length="166" mass="19083">MCRVLEVSASGFYRWRGRKPSQSSVKHEQLEQQVVSYARYKARYGAPRLVKELNALGISCCLNTVASILKARGIRARNGKAFRYSPRTEAMTNVADNLLKRRFDAEKTNECWTTDITYIWLKDKCLYLATVMDLYSRAIVGWSLDPSMTERLITQALRIALARRQP</sequence>
<keyword evidence="6" id="KW-1185">Reference proteome</keyword>
<evidence type="ECO:0000313" key="5">
    <source>
        <dbReference type="EMBL" id="SEI13316.1"/>
    </source>
</evidence>
<protein>
    <submittedName>
        <fullName evidence="5">Integrase core domain-containing protein</fullName>
    </submittedName>
</protein>
<dbReference type="Proteomes" id="UP000199371">
    <property type="component" value="Unassembled WGS sequence"/>
</dbReference>
<dbReference type="GO" id="GO:0015074">
    <property type="term" value="P:DNA integration"/>
    <property type="evidence" value="ECO:0007669"/>
    <property type="project" value="InterPro"/>
</dbReference>
<dbReference type="Pfam" id="PF00665">
    <property type="entry name" value="rve"/>
    <property type="match status" value="1"/>
</dbReference>
<dbReference type="InterPro" id="IPR001584">
    <property type="entry name" value="Integrase_cat-core"/>
</dbReference>
<reference evidence="6" key="1">
    <citation type="submission" date="2016-10" db="EMBL/GenBank/DDBJ databases">
        <authorList>
            <person name="Varghese N."/>
            <person name="Submissions S."/>
        </authorList>
    </citation>
    <scope>NUCLEOTIDE SEQUENCE [LARGE SCALE GENOMIC DNA]</scope>
    <source>
        <strain evidence="6">DSM 17616</strain>
    </source>
</reference>
<dbReference type="InterPro" id="IPR050900">
    <property type="entry name" value="Transposase_IS3/IS150/IS904"/>
</dbReference>
<dbReference type="InterPro" id="IPR036397">
    <property type="entry name" value="RNaseH_sf"/>
</dbReference>
<evidence type="ECO:0000256" key="1">
    <source>
        <dbReference type="ARBA" id="ARBA00037276"/>
    </source>
</evidence>
<evidence type="ECO:0000259" key="4">
    <source>
        <dbReference type="Pfam" id="PF13276"/>
    </source>
</evidence>
<dbReference type="GO" id="GO:0003676">
    <property type="term" value="F:nucleic acid binding"/>
    <property type="evidence" value="ECO:0007669"/>
    <property type="project" value="InterPro"/>
</dbReference>
<gene>
    <name evidence="5" type="ORF">SAMN05660691_04079</name>
</gene>
<evidence type="ECO:0000259" key="3">
    <source>
        <dbReference type="Pfam" id="PF00665"/>
    </source>
</evidence>
<dbReference type="Gene3D" id="3.30.420.10">
    <property type="entry name" value="Ribonuclease H-like superfamily/Ribonuclease H"/>
    <property type="match status" value="1"/>
</dbReference>
<evidence type="ECO:0000313" key="6">
    <source>
        <dbReference type="Proteomes" id="UP000199371"/>
    </source>
</evidence>
<dbReference type="SUPFAM" id="SSF53098">
    <property type="entry name" value="Ribonuclease H-like"/>
    <property type="match status" value="1"/>
</dbReference>
<feature type="domain" description="HTH-like" evidence="4">
    <location>
        <begin position="36"/>
        <end position="78"/>
    </location>
</feature>
<feature type="domain" description="Integrase catalytic" evidence="3">
    <location>
        <begin position="106"/>
        <end position="166"/>
    </location>
</feature>